<evidence type="ECO:0000256" key="6">
    <source>
        <dbReference type="ARBA" id="ARBA00022679"/>
    </source>
</evidence>
<keyword evidence="11" id="KW-0472">Membrane</keyword>
<keyword evidence="6" id="KW-0808">Transferase</keyword>
<comment type="similarity">
    <text evidence="1">Belongs to the class-III pyridoxal-phosphate-dependent aminotransferase family.</text>
</comment>
<dbReference type="InterPro" id="IPR015422">
    <property type="entry name" value="PyrdxlP-dep_Trfase_small"/>
</dbReference>
<keyword evidence="9" id="KW-0663">Pyridoxal phosphate</keyword>
<reference evidence="13" key="1">
    <citation type="submission" date="2020-11" db="EMBL/GenBank/DDBJ databases">
        <authorList>
            <person name="Tran Van P."/>
        </authorList>
    </citation>
    <scope>NUCLEOTIDE SEQUENCE</scope>
</reference>
<evidence type="ECO:0000259" key="12">
    <source>
        <dbReference type="PROSITE" id="PS50893"/>
    </source>
</evidence>
<keyword evidence="14" id="KW-1185">Reference proteome</keyword>
<dbReference type="InterPro" id="IPR015424">
    <property type="entry name" value="PyrdxlP-dep_Trfase"/>
</dbReference>
<dbReference type="EMBL" id="CAJPEV010009601">
    <property type="protein sequence ID" value="CAG0905732.1"/>
    <property type="molecule type" value="Genomic_DNA"/>
</dbReference>
<evidence type="ECO:0000256" key="10">
    <source>
        <dbReference type="ARBA" id="ARBA00022967"/>
    </source>
</evidence>
<name>A0A7R9FTW9_9CRUS</name>
<dbReference type="Pfam" id="PF13416">
    <property type="entry name" value="SBP_bac_8"/>
    <property type="match status" value="1"/>
</dbReference>
<sequence>MHPFTDSKALAARGARVITHGQGIYIYDSEGKKILDAMSGLWCVNSGYGRKELAQAAYMQMLELPYYNSFFNTTNVPAVQLATKLTSLAPKVDDCEFTHVFFSSSGSESNDTNIRMVRHYWATLGQPQRQVIISRKNGYHGSTVGGSSLGGMSGMHAQGGVLPGIEHIDQPYWFENAKEGESEADFGLRMARQLEEKILQVGADKVAAFIGEPVQGAGGVIIPPASYWPEIQRIVDKYGILLISDEVICAFGRLGAWFAYEQFGYKPDLITFAKGVTSGYIPLGGVMVGKRVADVLINQGGEFNHGYTYSGHPAACAVALANLELMEREGVIENVRNTLAPYLKQQIATLMDHPLVGEAKTHGMVAGLLLVKSKAKQPGSKPIAFASDLAVGMICRGHCFGNGLVMRAVGDRMIIAPPLVMSLAQIDEMMGLIRQALDLTWRDLNQSGLRLMKKYFFAFTLSAIALAGCGEKKEATPAPAPAASAAAPAPAAPALDSEKVLNIYNWPDYVAESLIPDFEKETGIKVNYQTFENNEALNAKLVAGNTGFDIVVPGSVFAKPQIDEGLLQPLDKALIPNYGNLDTTFMGKLTNVDADNKHLIPWAWGFTTVGINKTKVEKALAGMPMPENAWDLVFNPQYTKKLKSCGIAYLDSPTEVIPPALHYLGKNAYSNDPADYKAAGEMLAKVSAMQTNEMNYPTGNQAAMADIKPEIKDNPTIILDPTNMSKLVAPGYYTNAAREAMANLVKRFDEAVAVDNVSLNIGKGEIFALLGSSGCGKSTLLRMLAGFEKPTSGKILLAGKDVANVPPYDRPVNMMFQSYALFPHMDVWENIAFGLKREGLPKEEIQKRVGQMLDLVQLTPYAKRKPYQLSGGQQQRVALARSLAKKPQLLLLDEPLGALDKKLREQTQFELVNIIESVGVTVVMVTHDQEEAMTMASRIAIMSKGRVLQVGTPREVYEFPQTRFVADFIGNVNLFDGKLSTDEPDHCVITTNIGMIEVGHGVS</sequence>
<dbReference type="GO" id="GO:0008483">
    <property type="term" value="F:transaminase activity"/>
    <property type="evidence" value="ECO:0007669"/>
    <property type="project" value="UniProtKB-KW"/>
</dbReference>
<keyword evidence="4" id="KW-0997">Cell inner membrane</keyword>
<keyword evidence="10" id="KW-1278">Translocase</keyword>
<dbReference type="InterPro" id="IPR050093">
    <property type="entry name" value="ABC_SmlMolc_Importer"/>
</dbReference>
<evidence type="ECO:0000256" key="8">
    <source>
        <dbReference type="ARBA" id="ARBA00022840"/>
    </source>
</evidence>
<dbReference type="InterPro" id="IPR003439">
    <property type="entry name" value="ABC_transporter-like_ATP-bd"/>
</dbReference>
<keyword evidence="5" id="KW-0032">Aminotransferase</keyword>
<evidence type="ECO:0000256" key="4">
    <source>
        <dbReference type="ARBA" id="ARBA00022519"/>
    </source>
</evidence>
<keyword evidence="8" id="KW-0067">ATP-binding</keyword>
<dbReference type="FunFam" id="3.40.50.300:FF:000133">
    <property type="entry name" value="Spermidine/putrescine import ATP-binding protein PotA"/>
    <property type="match status" value="1"/>
</dbReference>
<evidence type="ECO:0000256" key="5">
    <source>
        <dbReference type="ARBA" id="ARBA00022576"/>
    </source>
</evidence>
<organism evidence="13">
    <name type="scientific">Darwinula stevensoni</name>
    <dbReference type="NCBI Taxonomy" id="69355"/>
    <lineage>
        <taxon>Eukaryota</taxon>
        <taxon>Metazoa</taxon>
        <taxon>Ecdysozoa</taxon>
        <taxon>Arthropoda</taxon>
        <taxon>Crustacea</taxon>
        <taxon>Oligostraca</taxon>
        <taxon>Ostracoda</taxon>
        <taxon>Podocopa</taxon>
        <taxon>Podocopida</taxon>
        <taxon>Darwinulocopina</taxon>
        <taxon>Darwinuloidea</taxon>
        <taxon>Darwinulidae</taxon>
        <taxon>Darwinula</taxon>
    </lineage>
</organism>
<dbReference type="Gene3D" id="3.40.50.300">
    <property type="entry name" value="P-loop containing nucleotide triphosphate hydrolases"/>
    <property type="match status" value="1"/>
</dbReference>
<dbReference type="Proteomes" id="UP000677054">
    <property type="component" value="Unassembled WGS sequence"/>
</dbReference>
<proteinExistence type="inferred from homology"/>
<dbReference type="InterPro" id="IPR005814">
    <property type="entry name" value="Aminotrans_3"/>
</dbReference>
<dbReference type="PANTHER" id="PTHR42781:SF5">
    <property type="entry name" value="PUTRESCINE TRANSPORT ATP-BINDING PROTEIN POTG"/>
    <property type="match status" value="1"/>
</dbReference>
<dbReference type="SUPFAM" id="SSF53850">
    <property type="entry name" value="Periplasmic binding protein-like II"/>
    <property type="match status" value="1"/>
</dbReference>
<feature type="domain" description="ABC transporter" evidence="12">
    <location>
        <begin position="739"/>
        <end position="969"/>
    </location>
</feature>
<dbReference type="PROSITE" id="PS00211">
    <property type="entry name" value="ABC_TRANSPORTER_1"/>
    <property type="match status" value="1"/>
</dbReference>
<dbReference type="NCBIfam" id="NF005682">
    <property type="entry name" value="PRK07480.1"/>
    <property type="match status" value="1"/>
</dbReference>
<dbReference type="InterPro" id="IPR049704">
    <property type="entry name" value="Aminotrans_3_PPA_site"/>
</dbReference>
<dbReference type="InterPro" id="IPR003593">
    <property type="entry name" value="AAA+_ATPase"/>
</dbReference>
<dbReference type="InterPro" id="IPR015421">
    <property type="entry name" value="PyrdxlP-dep_Trfase_major"/>
</dbReference>
<dbReference type="GO" id="GO:0016887">
    <property type="term" value="F:ATP hydrolysis activity"/>
    <property type="evidence" value="ECO:0007669"/>
    <property type="project" value="InterPro"/>
</dbReference>
<dbReference type="Pfam" id="PF00202">
    <property type="entry name" value="Aminotran_3"/>
    <property type="match status" value="1"/>
</dbReference>
<dbReference type="EMBL" id="LR909119">
    <property type="protein sequence ID" value="CAD7254425.1"/>
    <property type="molecule type" value="Genomic_DNA"/>
</dbReference>
<dbReference type="GO" id="GO:0019808">
    <property type="term" value="F:polyamine binding"/>
    <property type="evidence" value="ECO:0007669"/>
    <property type="project" value="InterPro"/>
</dbReference>
<dbReference type="GO" id="GO:0043190">
    <property type="term" value="C:ATP-binding cassette (ABC) transporter complex"/>
    <property type="evidence" value="ECO:0007669"/>
    <property type="project" value="InterPro"/>
</dbReference>
<dbReference type="InterPro" id="IPR027417">
    <property type="entry name" value="P-loop_NTPase"/>
</dbReference>
<dbReference type="PROSITE" id="PS00600">
    <property type="entry name" value="AA_TRANSFER_CLASS_3"/>
    <property type="match status" value="1"/>
</dbReference>
<evidence type="ECO:0000313" key="13">
    <source>
        <dbReference type="EMBL" id="CAD7254425.1"/>
    </source>
</evidence>
<dbReference type="Gene3D" id="3.40.640.10">
    <property type="entry name" value="Type I PLP-dependent aspartate aminotransferase-like (Major domain)"/>
    <property type="match status" value="1"/>
</dbReference>
<evidence type="ECO:0000256" key="7">
    <source>
        <dbReference type="ARBA" id="ARBA00022741"/>
    </source>
</evidence>
<dbReference type="Pfam" id="PF00005">
    <property type="entry name" value="ABC_tran"/>
    <property type="match status" value="1"/>
</dbReference>
<protein>
    <recommendedName>
        <fullName evidence="12">ABC transporter domain-containing protein</fullName>
    </recommendedName>
</protein>
<dbReference type="SUPFAM" id="SSF52540">
    <property type="entry name" value="P-loop containing nucleoside triphosphate hydrolases"/>
    <property type="match status" value="1"/>
</dbReference>
<dbReference type="GO" id="GO:0005524">
    <property type="term" value="F:ATP binding"/>
    <property type="evidence" value="ECO:0007669"/>
    <property type="project" value="UniProtKB-KW"/>
</dbReference>
<dbReference type="PANTHER" id="PTHR42781">
    <property type="entry name" value="SPERMIDINE/PUTRESCINE IMPORT ATP-BINDING PROTEIN POTA"/>
    <property type="match status" value="1"/>
</dbReference>
<dbReference type="OrthoDB" id="10261433at2759"/>
<evidence type="ECO:0000256" key="9">
    <source>
        <dbReference type="ARBA" id="ARBA00022898"/>
    </source>
</evidence>
<dbReference type="InterPro" id="IPR005893">
    <property type="entry name" value="PotA-like"/>
</dbReference>
<gene>
    <name evidence="13" type="ORF">DSTB1V02_LOCUS14171</name>
</gene>
<dbReference type="GO" id="GO:0015417">
    <property type="term" value="F:ABC-type polyamine transporter activity"/>
    <property type="evidence" value="ECO:0007669"/>
    <property type="project" value="InterPro"/>
</dbReference>
<dbReference type="SMART" id="SM00382">
    <property type="entry name" value="AAA"/>
    <property type="match status" value="1"/>
</dbReference>
<evidence type="ECO:0000256" key="1">
    <source>
        <dbReference type="ARBA" id="ARBA00008954"/>
    </source>
</evidence>
<evidence type="ECO:0000256" key="2">
    <source>
        <dbReference type="ARBA" id="ARBA00022448"/>
    </source>
</evidence>
<keyword evidence="2" id="KW-0813">Transport</keyword>
<dbReference type="PRINTS" id="PR00909">
    <property type="entry name" value="SPERMDNBNDNG"/>
</dbReference>
<dbReference type="InterPro" id="IPR017871">
    <property type="entry name" value="ABC_transporter-like_CS"/>
</dbReference>
<dbReference type="CDD" id="cd00610">
    <property type="entry name" value="OAT_like"/>
    <property type="match status" value="1"/>
</dbReference>
<evidence type="ECO:0000256" key="11">
    <source>
        <dbReference type="ARBA" id="ARBA00023136"/>
    </source>
</evidence>
<dbReference type="InterPro" id="IPR001188">
    <property type="entry name" value="Sperm_putr-bd"/>
</dbReference>
<dbReference type="Gene3D" id="2.40.50.100">
    <property type="match status" value="1"/>
</dbReference>
<dbReference type="GO" id="GO:0030170">
    <property type="term" value="F:pyridoxal phosphate binding"/>
    <property type="evidence" value="ECO:0007669"/>
    <property type="project" value="InterPro"/>
</dbReference>
<dbReference type="AlphaFoldDB" id="A0A7R9FTW9"/>
<keyword evidence="3" id="KW-1003">Cell membrane</keyword>
<dbReference type="InterPro" id="IPR006059">
    <property type="entry name" value="SBP"/>
</dbReference>
<dbReference type="SUPFAM" id="SSF53383">
    <property type="entry name" value="PLP-dependent transferases"/>
    <property type="match status" value="1"/>
</dbReference>
<evidence type="ECO:0000313" key="14">
    <source>
        <dbReference type="Proteomes" id="UP000677054"/>
    </source>
</evidence>
<accession>A0A7R9FTW9</accession>
<dbReference type="NCBIfam" id="TIGR01187">
    <property type="entry name" value="potA"/>
    <property type="match status" value="1"/>
</dbReference>
<dbReference type="PROSITE" id="PS50893">
    <property type="entry name" value="ABC_TRANSPORTER_2"/>
    <property type="match status" value="1"/>
</dbReference>
<keyword evidence="7" id="KW-0547">Nucleotide-binding</keyword>
<dbReference type="Gene3D" id="3.90.1150.10">
    <property type="entry name" value="Aspartate Aminotransferase, domain 1"/>
    <property type="match status" value="1"/>
</dbReference>
<evidence type="ECO:0000256" key="3">
    <source>
        <dbReference type="ARBA" id="ARBA00022475"/>
    </source>
</evidence>
<dbReference type="FunFam" id="3.40.640.10:FF:000014">
    <property type="entry name" value="Adenosylmethionine-8-amino-7-oxononanoate aminotransferase, probable"/>
    <property type="match status" value="1"/>
</dbReference>
<feature type="non-terminal residue" evidence="13">
    <location>
        <position position="1"/>
    </location>
</feature>
<dbReference type="Gene3D" id="3.40.190.10">
    <property type="entry name" value="Periplasmic binding protein-like II"/>
    <property type="match status" value="1"/>
</dbReference>